<dbReference type="PANTHER" id="PTHR42663:SF6">
    <property type="entry name" value="HYDROLASE C777.06C-RELATED"/>
    <property type="match status" value="1"/>
</dbReference>
<dbReference type="AlphaFoldDB" id="A0A8I1M8W2"/>
<evidence type="ECO:0000313" key="2">
    <source>
        <dbReference type="EMBL" id="MBN8197296.1"/>
    </source>
</evidence>
<evidence type="ECO:0000313" key="5">
    <source>
        <dbReference type="Proteomes" id="UP000664405"/>
    </source>
</evidence>
<dbReference type="InterPro" id="IPR036866">
    <property type="entry name" value="RibonucZ/Hydroxyglut_hydro"/>
</dbReference>
<dbReference type="SUPFAM" id="SSF56281">
    <property type="entry name" value="Metallo-hydrolase/oxidoreductase"/>
    <property type="match status" value="1"/>
</dbReference>
<dbReference type="PANTHER" id="PTHR42663">
    <property type="entry name" value="HYDROLASE C777.06C-RELATED-RELATED"/>
    <property type="match status" value="1"/>
</dbReference>
<evidence type="ECO:0000313" key="4">
    <source>
        <dbReference type="Proteomes" id="UP000233365"/>
    </source>
</evidence>
<name>A0A8I1M8W2_9PROT</name>
<dbReference type="EMBL" id="PGTS01000002">
    <property type="protein sequence ID" value="PKR51206.1"/>
    <property type="molecule type" value="Genomic_DNA"/>
</dbReference>
<sequence>MTKITILGCGSSNGVPSVGLGWGKCDPNNPKNRRLRSSILIEEAGKKILVDVTPDFREQAIRHNIDHLDAILFTHSHADHVHGIDDVRWLNVAMNRPIDIYASAETISDIDHRFNYVFTPLPDGVEFYFKPVLIPHVITGPLVAAGVPITVFSQDHGYGETLGFKIGKFAYSTDVVNFPEQSKQHLYDLDVWVVDCLRHRPHNTHAHLEKLLGWVEEFKPKKVYMTHMGIQFDYAQAMADTPNHVEPAYDGLSITVNEKY</sequence>
<protein>
    <submittedName>
        <fullName evidence="2">MBL fold metallo-hydrolase</fullName>
    </submittedName>
</protein>
<keyword evidence="4" id="KW-1185">Reference proteome</keyword>
<dbReference type="Proteomes" id="UP000233365">
    <property type="component" value="Unassembled WGS sequence"/>
</dbReference>
<dbReference type="GO" id="GO:0016787">
    <property type="term" value="F:hydrolase activity"/>
    <property type="evidence" value="ECO:0007669"/>
    <property type="project" value="UniProtKB-KW"/>
</dbReference>
<accession>A0A8I1M8W2</accession>
<evidence type="ECO:0000259" key="1">
    <source>
        <dbReference type="SMART" id="SM00849"/>
    </source>
</evidence>
<dbReference type="SMART" id="SM00849">
    <property type="entry name" value="Lactamase_B"/>
    <property type="match status" value="1"/>
</dbReference>
<gene>
    <name evidence="3" type="ORF">CU041_06710</name>
    <name evidence="2" type="ORF">JF547_12580</name>
</gene>
<evidence type="ECO:0000313" key="3">
    <source>
        <dbReference type="EMBL" id="PKR51206.1"/>
    </source>
</evidence>
<reference evidence="2" key="2">
    <citation type="submission" date="2020-12" db="EMBL/GenBank/DDBJ databases">
        <title>Oil enriched cultivation method for isolating marine PHA-producing bacteria.</title>
        <authorList>
            <person name="Zheng W."/>
            <person name="Yu S."/>
            <person name="Huang Y."/>
        </authorList>
    </citation>
    <scope>NUCLEOTIDE SEQUENCE</scope>
    <source>
        <strain evidence="2">SY-2-3</strain>
    </source>
</reference>
<keyword evidence="2" id="KW-0378">Hydrolase</keyword>
<dbReference type="InterPro" id="IPR001279">
    <property type="entry name" value="Metallo-B-lactamas"/>
</dbReference>
<dbReference type="CDD" id="cd16279">
    <property type="entry name" value="metallo-hydrolase-like_MBL-fold"/>
    <property type="match status" value="1"/>
</dbReference>
<dbReference type="Pfam" id="PF12706">
    <property type="entry name" value="Lactamase_B_2"/>
    <property type="match status" value="1"/>
</dbReference>
<dbReference type="Gene3D" id="3.60.15.10">
    <property type="entry name" value="Ribonuclease Z/Hydroxyacylglutathione hydrolase-like"/>
    <property type="match status" value="1"/>
</dbReference>
<dbReference type="EMBL" id="JAEKJW010000002">
    <property type="protein sequence ID" value="MBN8197296.1"/>
    <property type="molecule type" value="Genomic_DNA"/>
</dbReference>
<dbReference type="RefSeq" id="WP_101246220.1">
    <property type="nucleotide sequence ID" value="NZ_JAEKJW010000002.1"/>
</dbReference>
<dbReference type="Proteomes" id="UP000664405">
    <property type="component" value="Unassembled WGS sequence"/>
</dbReference>
<organism evidence="2 5">
    <name type="scientific">Thalassospira povalilytica</name>
    <dbReference type="NCBI Taxonomy" id="732237"/>
    <lineage>
        <taxon>Bacteria</taxon>
        <taxon>Pseudomonadati</taxon>
        <taxon>Pseudomonadota</taxon>
        <taxon>Alphaproteobacteria</taxon>
        <taxon>Rhodospirillales</taxon>
        <taxon>Thalassospiraceae</taxon>
        <taxon>Thalassospira</taxon>
    </lineage>
</organism>
<feature type="domain" description="Metallo-beta-lactamase" evidence="1">
    <location>
        <begin position="35"/>
        <end position="227"/>
    </location>
</feature>
<reference evidence="3 4" key="1">
    <citation type="submission" date="2017-11" db="EMBL/GenBank/DDBJ databases">
        <title>Biodiversity and function of Thalassospira species in the particle-attached aromatic-hydrocarbon-degrading consortia from the surface seawater of the China South Sea.</title>
        <authorList>
            <person name="Dong C."/>
            <person name="Liu R."/>
            <person name="Shao Z."/>
        </authorList>
    </citation>
    <scope>NUCLEOTIDE SEQUENCE [LARGE SCALE GENOMIC DNA]</scope>
    <source>
        <strain evidence="3 4">139Z-12</strain>
    </source>
</reference>
<comment type="caution">
    <text evidence="2">The sequence shown here is derived from an EMBL/GenBank/DDBJ whole genome shotgun (WGS) entry which is preliminary data.</text>
</comment>
<proteinExistence type="predicted"/>